<proteinExistence type="predicted"/>
<dbReference type="Proteomes" id="UP001243420">
    <property type="component" value="Chromosome"/>
</dbReference>
<gene>
    <name evidence="1" type="ORF">P8627_16490</name>
</gene>
<evidence type="ECO:0000313" key="2">
    <source>
        <dbReference type="Proteomes" id="UP001243420"/>
    </source>
</evidence>
<accession>A0ABY8LEU2</accession>
<dbReference type="RefSeq" id="WP_279965341.1">
    <property type="nucleotide sequence ID" value="NZ_CP122537.1"/>
</dbReference>
<dbReference type="EMBL" id="CP122537">
    <property type="protein sequence ID" value="WGH78590.1"/>
    <property type="molecule type" value="Genomic_DNA"/>
</dbReference>
<reference evidence="1 2" key="1">
    <citation type="submission" date="2023-04" db="EMBL/GenBank/DDBJ databases">
        <title>Jannaschia ovalis sp. nov., a marine bacterium isolated from sea tidal flat.</title>
        <authorList>
            <person name="Kwon D.Y."/>
            <person name="Kim J.-J."/>
        </authorList>
    </citation>
    <scope>NUCLEOTIDE SEQUENCE [LARGE SCALE GENOMIC DNA]</scope>
    <source>
        <strain evidence="1 2">GRR-S6-38</strain>
    </source>
</reference>
<protein>
    <submittedName>
        <fullName evidence="1">Uncharacterized protein</fullName>
    </submittedName>
</protein>
<keyword evidence="2" id="KW-1185">Reference proteome</keyword>
<organism evidence="1 2">
    <name type="scientific">Jannaschia ovalis</name>
    <dbReference type="NCBI Taxonomy" id="3038773"/>
    <lineage>
        <taxon>Bacteria</taxon>
        <taxon>Pseudomonadati</taxon>
        <taxon>Pseudomonadota</taxon>
        <taxon>Alphaproteobacteria</taxon>
        <taxon>Rhodobacterales</taxon>
        <taxon>Roseobacteraceae</taxon>
        <taxon>Jannaschia</taxon>
    </lineage>
</organism>
<evidence type="ECO:0000313" key="1">
    <source>
        <dbReference type="EMBL" id="WGH78590.1"/>
    </source>
</evidence>
<sequence>METEAMLRAIPEVMRKARRDRAHFALALAGLESLGIWRGGPSCADGPNQSFEPTVDAARSVTKAAIYRCRSILQGLNVACADEVDGRCTDGSFRQRTETVVIAGDSNG</sequence>
<name>A0ABY8LEU2_9RHOB</name>